<accession>A0A1I5APX1</accession>
<sequence>MAAQRISSSAPQMHNRTSTIFQYFLAARYLVTSVSPNQKAKMRQKAHLFRSVTGPGGIA</sequence>
<proteinExistence type="predicted"/>
<name>A0A1I5APX1_9GAMM</name>
<reference evidence="2" key="1">
    <citation type="submission" date="2016-10" db="EMBL/GenBank/DDBJ databases">
        <authorList>
            <person name="Varghese N."/>
            <person name="Submissions S."/>
        </authorList>
    </citation>
    <scope>NUCLEOTIDE SEQUENCE [LARGE SCALE GENOMIC DNA]</scope>
    <source>
        <strain evidence="2">OV426</strain>
    </source>
</reference>
<organism evidence="1 2">
    <name type="scientific">Candidatus Pantoea varia</name>
    <dbReference type="NCBI Taxonomy" id="1881036"/>
    <lineage>
        <taxon>Bacteria</taxon>
        <taxon>Pseudomonadati</taxon>
        <taxon>Pseudomonadota</taxon>
        <taxon>Gammaproteobacteria</taxon>
        <taxon>Enterobacterales</taxon>
        <taxon>Erwiniaceae</taxon>
        <taxon>Pantoea</taxon>
    </lineage>
</organism>
<keyword evidence="2" id="KW-1185">Reference proteome</keyword>
<dbReference type="AlphaFoldDB" id="A0A1I5APX1"/>
<dbReference type="Proteomes" id="UP000198968">
    <property type="component" value="Unassembled WGS sequence"/>
</dbReference>
<dbReference type="EMBL" id="FOVG01000001">
    <property type="protein sequence ID" value="SFN64483.1"/>
    <property type="molecule type" value="Genomic_DNA"/>
</dbReference>
<protein>
    <submittedName>
        <fullName evidence="1">Uncharacterized protein</fullName>
    </submittedName>
</protein>
<evidence type="ECO:0000313" key="1">
    <source>
        <dbReference type="EMBL" id="SFN64483.1"/>
    </source>
</evidence>
<evidence type="ECO:0000313" key="2">
    <source>
        <dbReference type="Proteomes" id="UP000198968"/>
    </source>
</evidence>
<gene>
    <name evidence="1" type="ORF">SAMN05428971_2121</name>
</gene>